<dbReference type="InterPro" id="IPR012442">
    <property type="entry name" value="DUF1645_plant"/>
</dbReference>
<protein>
    <submittedName>
        <fullName evidence="2">Uncharacterized protein</fullName>
    </submittedName>
</protein>
<evidence type="ECO:0000313" key="3">
    <source>
        <dbReference type="Proteomes" id="UP000594263"/>
    </source>
</evidence>
<feature type="region of interest" description="Disordered" evidence="1">
    <location>
        <begin position="132"/>
        <end position="162"/>
    </location>
</feature>
<organism evidence="2 3">
    <name type="scientific">Kalanchoe fedtschenkoi</name>
    <name type="common">Lavender scallops</name>
    <name type="synonym">South American air plant</name>
    <dbReference type="NCBI Taxonomy" id="63787"/>
    <lineage>
        <taxon>Eukaryota</taxon>
        <taxon>Viridiplantae</taxon>
        <taxon>Streptophyta</taxon>
        <taxon>Embryophyta</taxon>
        <taxon>Tracheophyta</taxon>
        <taxon>Spermatophyta</taxon>
        <taxon>Magnoliopsida</taxon>
        <taxon>eudicotyledons</taxon>
        <taxon>Gunneridae</taxon>
        <taxon>Pentapetalae</taxon>
        <taxon>Saxifragales</taxon>
        <taxon>Crassulaceae</taxon>
        <taxon>Kalanchoe</taxon>
    </lineage>
</organism>
<reference evidence="2" key="1">
    <citation type="submission" date="2021-01" db="UniProtKB">
        <authorList>
            <consortium name="EnsemblPlants"/>
        </authorList>
    </citation>
    <scope>IDENTIFICATION</scope>
</reference>
<feature type="region of interest" description="Disordered" evidence="1">
    <location>
        <begin position="32"/>
        <end position="74"/>
    </location>
</feature>
<evidence type="ECO:0000256" key="1">
    <source>
        <dbReference type="SAM" id="MobiDB-lite"/>
    </source>
</evidence>
<dbReference type="Proteomes" id="UP000594263">
    <property type="component" value="Unplaced"/>
</dbReference>
<sequence>MKSEVALLSAAAADFSFDSGCSTPYLSAPSSPARIPNFFHPDSQLPTRSQFPHLPPINDAEPTSPACDERRRASGEEVDFAFDSGSGADGQESVFAEELFDEGKIRSLAKTELETPNKSAAEVKKMIDFSSSISQDHRSSSSSLPPRLAHSHSCKGRAQVENRSFSPGKETVSFWEMFPFLKLYRKWKLKDLLFRSKSESRSSREAEAIEVQNDAVVRTSSLKSVESFRSNRSRGSICTSKSNRSPPRSVEVTVGENDAVSMRSWDSFRSNESGGSNRRRRHARSVSAHELHYTLNRTASEEMRRRTYLPYKQGLLGCLGFGNPMDMSVASRAGSMTRV</sequence>
<dbReference type="AlphaFoldDB" id="A0A7N0T1Q6"/>
<dbReference type="EnsemblPlants" id="Kaladp0018s0103.1.v1.1">
    <property type="protein sequence ID" value="Kaladp0018s0103.1.v1.1.CDS.1"/>
    <property type="gene ID" value="Kaladp0018s0103.v1.1"/>
</dbReference>
<keyword evidence="3" id="KW-1185">Reference proteome</keyword>
<feature type="region of interest" description="Disordered" evidence="1">
    <location>
        <begin position="266"/>
        <end position="286"/>
    </location>
</feature>
<name>A0A7N0T1Q6_KALFE</name>
<proteinExistence type="predicted"/>
<feature type="compositionally biased region" description="Low complexity" evidence="1">
    <location>
        <begin position="267"/>
        <end position="276"/>
    </location>
</feature>
<dbReference type="Pfam" id="PF07816">
    <property type="entry name" value="DUF1645"/>
    <property type="match status" value="1"/>
</dbReference>
<dbReference type="PANTHER" id="PTHR33095">
    <property type="entry name" value="OS07G0619500 PROTEIN"/>
    <property type="match status" value="1"/>
</dbReference>
<dbReference type="Gramene" id="Kaladp0018s0103.1.v1.1">
    <property type="protein sequence ID" value="Kaladp0018s0103.1.v1.1.CDS.1"/>
    <property type="gene ID" value="Kaladp0018s0103.v1.1"/>
</dbReference>
<evidence type="ECO:0000313" key="2">
    <source>
        <dbReference type="EnsemblPlants" id="Kaladp0018s0103.1.v1.1.CDS.1"/>
    </source>
</evidence>
<accession>A0A7N0T1Q6</accession>
<dbReference type="PANTHER" id="PTHR33095:SF81">
    <property type="entry name" value="OS07G0619500 PROTEIN"/>
    <property type="match status" value="1"/>
</dbReference>
<feature type="compositionally biased region" description="Low complexity" evidence="1">
    <location>
        <begin position="132"/>
        <end position="148"/>
    </location>
</feature>